<keyword evidence="3" id="KW-1185">Reference proteome</keyword>
<accession>A0ABU1Z676</accession>
<protein>
    <submittedName>
        <fullName evidence="2">Uncharacterized protein</fullName>
    </submittedName>
</protein>
<dbReference type="Proteomes" id="UP001180536">
    <property type="component" value="Unassembled WGS sequence"/>
</dbReference>
<organism evidence="2 3">
    <name type="scientific">Pelomonas aquatica</name>
    <dbReference type="NCBI Taxonomy" id="431058"/>
    <lineage>
        <taxon>Bacteria</taxon>
        <taxon>Pseudomonadati</taxon>
        <taxon>Pseudomonadota</taxon>
        <taxon>Betaproteobacteria</taxon>
        <taxon>Burkholderiales</taxon>
        <taxon>Sphaerotilaceae</taxon>
        <taxon>Roseateles</taxon>
    </lineage>
</organism>
<evidence type="ECO:0000313" key="2">
    <source>
        <dbReference type="EMBL" id="MDR7295500.1"/>
    </source>
</evidence>
<proteinExistence type="predicted"/>
<name>A0ABU1Z676_9BURK</name>
<evidence type="ECO:0000313" key="3">
    <source>
        <dbReference type="Proteomes" id="UP001180536"/>
    </source>
</evidence>
<reference evidence="2 3" key="1">
    <citation type="submission" date="2023-07" db="EMBL/GenBank/DDBJ databases">
        <title>Sorghum-associated microbial communities from plants grown in Nebraska, USA.</title>
        <authorList>
            <person name="Schachtman D."/>
        </authorList>
    </citation>
    <scope>NUCLEOTIDE SEQUENCE [LARGE SCALE GENOMIC DNA]</scope>
    <source>
        <strain evidence="2 3">BE310</strain>
    </source>
</reference>
<dbReference type="EMBL" id="JAVDXQ010000001">
    <property type="protein sequence ID" value="MDR7295500.1"/>
    <property type="molecule type" value="Genomic_DNA"/>
</dbReference>
<feature type="region of interest" description="Disordered" evidence="1">
    <location>
        <begin position="1"/>
        <end position="23"/>
    </location>
</feature>
<gene>
    <name evidence="2" type="ORF">J2X16_000821</name>
</gene>
<evidence type="ECO:0000256" key="1">
    <source>
        <dbReference type="SAM" id="MobiDB-lite"/>
    </source>
</evidence>
<sequence length="89" mass="9186">MNGGSPTPVGFAPAHRQALQAPQACQPPQVAGWVFDAEGGHIRGVDQHGQVLLLVAASPLFGPRLAAAFSSALPWSPPTLNGLRASLPR</sequence>
<comment type="caution">
    <text evidence="2">The sequence shown here is derived from an EMBL/GenBank/DDBJ whole genome shotgun (WGS) entry which is preliminary data.</text>
</comment>
<dbReference type="RefSeq" id="WP_310341973.1">
    <property type="nucleotide sequence ID" value="NZ_JAVDXQ010000001.1"/>
</dbReference>